<feature type="compositionally biased region" description="Basic and acidic residues" evidence="2">
    <location>
        <begin position="539"/>
        <end position="553"/>
    </location>
</feature>
<feature type="compositionally biased region" description="Basic and acidic residues" evidence="2">
    <location>
        <begin position="105"/>
        <end position="114"/>
    </location>
</feature>
<dbReference type="Proteomes" id="UP001107558">
    <property type="component" value="Chromosome 2"/>
</dbReference>
<feature type="compositionally biased region" description="Polar residues" evidence="2">
    <location>
        <begin position="554"/>
        <end position="563"/>
    </location>
</feature>
<sequence>MEFSKHSANISDEFQFKYIPKVELEKVIKKVKMEVRSLHEDKSGMWNNFCTVSSELNAVCNKKRSEMNNVRVMTNDEVNLVLKGNENKFIAPLFGPPRRFYASSSDKKESEKSTTKSQAQSSKNDEMKMWQNAQISSTPVVEEINVADIQQLKQSPRCDVQVKQNKITAATACSLDDSSCSSDDDDTLTLDGEQFLKELEELKRQEEEEEEKLKNKKKEHLNETEKKLICDTSDKKFDFRNDDCSEKSLKSLPQPTVRTEKNIRSAPKIEKNQLSNNRRQHRVEKSNVKVSKEAVRAQNLVKVSSNANEKSLVPSSSPTIASAHFYLLISKVGGYQEKTCHYLDCLGEIICNPPQMIDVNDLSRRKQRSTEFANRFSRNHLYQIERTTEELRIMSDNPVDIAAKVETLFLYIMQAIQSYLKCVEMFIYNSCPDKLSALIESIVHACKICFERNAFSNKDAIFVEILRKCDEMRSFLVMNKKSQPTFMTFTTDFHAKVLPKNSKMYVSPYFNPYALRKVKSPYAPPKNPHPIPKMKSRAKSIESKSARQSDQVRKNSTQSNKNKQQPKIKRSNSEISTIIGRENLASQKKQIKNLVDMVHTVTQEKISVIVDSLFKQITPEQVTKEVKKPKTQEISSDEKSEAKNEIKSPKDVSKSDDGESEQPSSMSNASISDTLKKNVRVVTYKEKPQNNDEHEKEKLRKLREQALAERLKIIESQSNNPLYNNSSFNEPWKMVAEVSDKLLEEMLENLIKDFDFGEKSFVESFLKHELTC</sequence>
<feature type="compositionally biased region" description="Basic and acidic residues" evidence="2">
    <location>
        <begin position="622"/>
        <end position="657"/>
    </location>
</feature>
<evidence type="ECO:0000313" key="4">
    <source>
        <dbReference type="Proteomes" id="UP001107558"/>
    </source>
</evidence>
<organism evidence="3 4">
    <name type="scientific">Polypedilum vanderplanki</name>
    <name type="common">Sleeping chironomid midge</name>
    <dbReference type="NCBI Taxonomy" id="319348"/>
    <lineage>
        <taxon>Eukaryota</taxon>
        <taxon>Metazoa</taxon>
        <taxon>Ecdysozoa</taxon>
        <taxon>Arthropoda</taxon>
        <taxon>Hexapoda</taxon>
        <taxon>Insecta</taxon>
        <taxon>Pterygota</taxon>
        <taxon>Neoptera</taxon>
        <taxon>Endopterygota</taxon>
        <taxon>Diptera</taxon>
        <taxon>Nematocera</taxon>
        <taxon>Chironomoidea</taxon>
        <taxon>Chironomidae</taxon>
        <taxon>Chironominae</taxon>
        <taxon>Polypedilum</taxon>
        <taxon>Polypedilum</taxon>
    </lineage>
</organism>
<gene>
    <name evidence="3" type="ORF">PVAND_006020</name>
</gene>
<dbReference type="OrthoDB" id="8193942at2759"/>
<feature type="coiled-coil region" evidence="1">
    <location>
        <begin position="192"/>
        <end position="227"/>
    </location>
</feature>
<keyword evidence="4" id="KW-1185">Reference proteome</keyword>
<evidence type="ECO:0000256" key="1">
    <source>
        <dbReference type="SAM" id="Coils"/>
    </source>
</evidence>
<protein>
    <submittedName>
        <fullName evidence="3">Uncharacterized protein</fullName>
    </submittedName>
</protein>
<name>A0A9J6C2Y0_POLVA</name>
<evidence type="ECO:0000256" key="2">
    <source>
        <dbReference type="SAM" id="MobiDB-lite"/>
    </source>
</evidence>
<dbReference type="EMBL" id="JADBJN010000002">
    <property type="protein sequence ID" value="KAG5676171.1"/>
    <property type="molecule type" value="Genomic_DNA"/>
</dbReference>
<evidence type="ECO:0000313" key="3">
    <source>
        <dbReference type="EMBL" id="KAG5676171.1"/>
    </source>
</evidence>
<accession>A0A9J6C2Y0</accession>
<reference evidence="3" key="1">
    <citation type="submission" date="2021-03" db="EMBL/GenBank/DDBJ databases">
        <title>Chromosome level genome of the anhydrobiotic midge Polypedilum vanderplanki.</title>
        <authorList>
            <person name="Yoshida Y."/>
            <person name="Kikawada T."/>
            <person name="Gusev O."/>
        </authorList>
    </citation>
    <scope>NUCLEOTIDE SEQUENCE</scope>
    <source>
        <strain evidence="3">NIAS01</strain>
        <tissue evidence="3">Whole body or cell culture</tissue>
    </source>
</reference>
<feature type="region of interest" description="Disordered" evidence="2">
    <location>
        <begin position="622"/>
        <end position="672"/>
    </location>
</feature>
<proteinExistence type="predicted"/>
<feature type="region of interest" description="Disordered" evidence="2">
    <location>
        <begin position="521"/>
        <end position="575"/>
    </location>
</feature>
<feature type="compositionally biased region" description="Pro residues" evidence="2">
    <location>
        <begin position="522"/>
        <end position="531"/>
    </location>
</feature>
<comment type="caution">
    <text evidence="3">The sequence shown here is derived from an EMBL/GenBank/DDBJ whole genome shotgun (WGS) entry which is preliminary data.</text>
</comment>
<dbReference type="AlphaFoldDB" id="A0A9J6C2Y0"/>
<keyword evidence="1" id="KW-0175">Coiled coil</keyword>
<feature type="region of interest" description="Disordered" evidence="2">
    <location>
        <begin position="101"/>
        <end position="126"/>
    </location>
</feature>
<feature type="compositionally biased region" description="Polar residues" evidence="2">
    <location>
        <begin position="661"/>
        <end position="672"/>
    </location>
</feature>